<name>A0A4V2M250_9ACTN</name>
<feature type="compositionally biased region" description="Low complexity" evidence="3">
    <location>
        <begin position="457"/>
        <end position="477"/>
    </location>
</feature>
<evidence type="ECO:0000259" key="4">
    <source>
        <dbReference type="PROSITE" id="PS50853"/>
    </source>
</evidence>
<dbReference type="Gene3D" id="2.60.40.10">
    <property type="entry name" value="Immunoglobulins"/>
    <property type="match status" value="1"/>
</dbReference>
<keyword evidence="2" id="KW-0624">Polysaccharide degradation</keyword>
<feature type="compositionally biased region" description="Low complexity" evidence="3">
    <location>
        <begin position="433"/>
        <end position="442"/>
    </location>
</feature>
<keyword evidence="1" id="KW-0378">Hydrolase</keyword>
<feature type="region of interest" description="Disordered" evidence="3">
    <location>
        <begin position="319"/>
        <end position="347"/>
    </location>
</feature>
<evidence type="ECO:0000313" key="6">
    <source>
        <dbReference type="Proteomes" id="UP000292695"/>
    </source>
</evidence>
<keyword evidence="2" id="KW-0119">Carbohydrate metabolism</keyword>
<proteinExistence type="predicted"/>
<keyword evidence="1" id="KW-0326">Glycosidase</keyword>
<dbReference type="GO" id="GO:0000272">
    <property type="term" value="P:polysaccharide catabolic process"/>
    <property type="evidence" value="ECO:0007669"/>
    <property type="project" value="UniProtKB-KW"/>
</dbReference>
<feature type="compositionally biased region" description="Pro residues" evidence="3">
    <location>
        <begin position="398"/>
        <end position="409"/>
    </location>
</feature>
<dbReference type="GO" id="GO:0016798">
    <property type="term" value="F:hydrolase activity, acting on glycosyl bonds"/>
    <property type="evidence" value="ECO:0007669"/>
    <property type="project" value="UniProtKB-KW"/>
</dbReference>
<keyword evidence="6" id="KW-1185">Reference proteome</keyword>
<dbReference type="PROSITE" id="PS50853">
    <property type="entry name" value="FN3"/>
    <property type="match status" value="1"/>
</dbReference>
<dbReference type="Pfam" id="PF00041">
    <property type="entry name" value="fn3"/>
    <property type="match status" value="1"/>
</dbReference>
<dbReference type="EMBL" id="SJKA01000018">
    <property type="protein sequence ID" value="TCC22346.1"/>
    <property type="molecule type" value="Genomic_DNA"/>
</dbReference>
<dbReference type="CDD" id="cd00063">
    <property type="entry name" value="FN3"/>
    <property type="match status" value="1"/>
</dbReference>
<sequence>MRHQIRGNVKEFLRQEAWRSRAALAAVVTVCVVATTLAVTGAGADTNGMKFLQTGHLIYNSTLNRVFHIDGGTKAVDGELPVPDLGPGVQTVQTDKQGFVLARGSITEFGKSDLKVEDPVKAPSEEQPTALEAAGTAYAVYRDSGAITRLGEDLMTLPGSGSLGPPVATADGTLWVHRLTSRELCRLPVKADRLTCPAEVPSGHTGALTVVADQVVFVDTTARELRAVDSGGFGRKVPVPEVAMTPASIVAPYDVNGRIAIVEPTGNEVHLVDAAPVAGDQQAAAPVAWKVRSGKYSQIASTGNGLALIDSTSGSLVTLGPDGKEKSFQQIPRPSPKAKADKKDEPRLFRGADKRVYVDSVAGEHSMVVDDDGEVTEVEVVGPAKKPEKSQPPRPKETVPPPSTPPSTPPRTEETQKPPQPENTDGGDKRTTRPPQRTQPPRTEQPERKTTPPPSKPTTTKPTTTKPTTTKPTQKPTQKPKPPPVKATRAAAPPGLKATPGDNEVTLTWRRPNLNGGTFVSYSVSQDSDPETTTSLSYTWSGLDNGTAYTFEVRAVTTGSDGEMLIGVAATVTATPGSGTFSISYGPQADDGPDSNCPAGTEQDCHYLVLHARNFEPDTDYTFRAYSNGKQIHDAYTLSTDSNGYLEQKKFHNSRVGETVYVTATGPGGPYRSNSFKWPAG</sequence>
<comment type="caution">
    <text evidence="5">The sequence shown here is derived from an EMBL/GenBank/DDBJ whole genome shotgun (WGS) entry which is preliminary data.</text>
</comment>
<dbReference type="InterPro" id="IPR003961">
    <property type="entry name" value="FN3_dom"/>
</dbReference>
<accession>A0A4V2M250</accession>
<evidence type="ECO:0000313" key="5">
    <source>
        <dbReference type="EMBL" id="TCC22346.1"/>
    </source>
</evidence>
<feature type="compositionally biased region" description="Basic and acidic residues" evidence="3">
    <location>
        <begin position="385"/>
        <end position="397"/>
    </location>
</feature>
<evidence type="ECO:0000256" key="3">
    <source>
        <dbReference type="SAM" id="MobiDB-lite"/>
    </source>
</evidence>
<feature type="compositionally biased region" description="Basic and acidic residues" evidence="3">
    <location>
        <begin position="338"/>
        <end position="347"/>
    </location>
</feature>
<dbReference type="AlphaFoldDB" id="A0A4V2M250"/>
<dbReference type="SUPFAM" id="SSF49265">
    <property type="entry name" value="Fibronectin type III"/>
    <property type="match status" value="1"/>
</dbReference>
<dbReference type="SMART" id="SM00060">
    <property type="entry name" value="FN3"/>
    <property type="match status" value="1"/>
</dbReference>
<dbReference type="RefSeq" id="WP_131295257.1">
    <property type="nucleotide sequence ID" value="NZ_SJKA01000018.1"/>
</dbReference>
<dbReference type="InterPro" id="IPR036116">
    <property type="entry name" value="FN3_sf"/>
</dbReference>
<dbReference type="OrthoDB" id="3405767at2"/>
<evidence type="ECO:0000256" key="2">
    <source>
        <dbReference type="ARBA" id="ARBA00023326"/>
    </source>
</evidence>
<protein>
    <submittedName>
        <fullName evidence="5">Fibronectin type III domain-containing protein</fullName>
    </submittedName>
</protein>
<reference evidence="5 6" key="1">
    <citation type="submission" date="2019-02" db="EMBL/GenBank/DDBJ databases">
        <title>Kribbella capetownensis sp. nov. and Kribbella speibonae sp. nov., isolated from soil.</title>
        <authorList>
            <person name="Curtis S.M."/>
            <person name="Norton I."/>
            <person name="Everest G.J."/>
            <person name="Meyers P.R."/>
        </authorList>
    </citation>
    <scope>NUCLEOTIDE SEQUENCE [LARGE SCALE GENOMIC DNA]</scope>
    <source>
        <strain evidence="5 6">DSM 27082</strain>
    </source>
</reference>
<feature type="region of interest" description="Disordered" evidence="3">
    <location>
        <begin position="383"/>
        <end position="510"/>
    </location>
</feature>
<gene>
    <name evidence="5" type="ORF">E0H50_34785</name>
</gene>
<dbReference type="InterPro" id="IPR013783">
    <property type="entry name" value="Ig-like_fold"/>
</dbReference>
<feature type="domain" description="Fibronectin type-III" evidence="4">
    <location>
        <begin position="490"/>
        <end position="578"/>
    </location>
</feature>
<evidence type="ECO:0000256" key="1">
    <source>
        <dbReference type="ARBA" id="ARBA00023295"/>
    </source>
</evidence>
<organism evidence="5 6">
    <name type="scientific">Kribbella sindirgiensis</name>
    <dbReference type="NCBI Taxonomy" id="1124744"/>
    <lineage>
        <taxon>Bacteria</taxon>
        <taxon>Bacillati</taxon>
        <taxon>Actinomycetota</taxon>
        <taxon>Actinomycetes</taxon>
        <taxon>Propionibacteriales</taxon>
        <taxon>Kribbellaceae</taxon>
        <taxon>Kribbella</taxon>
    </lineage>
</organism>
<dbReference type="Proteomes" id="UP000292695">
    <property type="component" value="Unassembled WGS sequence"/>
</dbReference>